<feature type="non-terminal residue" evidence="1">
    <location>
        <position position="1"/>
    </location>
</feature>
<comment type="caution">
    <text evidence="1">The sequence shown here is derived from an EMBL/GenBank/DDBJ whole genome shotgun (WGS) entry which is preliminary data.</text>
</comment>
<name>A0ABT8Y8T4_9SPHN</name>
<dbReference type="EMBL" id="JAUOTP010000003">
    <property type="protein sequence ID" value="MDO6414090.1"/>
    <property type="molecule type" value="Genomic_DNA"/>
</dbReference>
<organism evidence="1 2">
    <name type="scientific">Sphingomonas natans</name>
    <dbReference type="NCBI Taxonomy" id="3063330"/>
    <lineage>
        <taxon>Bacteria</taxon>
        <taxon>Pseudomonadati</taxon>
        <taxon>Pseudomonadota</taxon>
        <taxon>Alphaproteobacteria</taxon>
        <taxon>Sphingomonadales</taxon>
        <taxon>Sphingomonadaceae</taxon>
        <taxon>Sphingomonas</taxon>
    </lineage>
</organism>
<accession>A0ABT8Y8T4</accession>
<gene>
    <name evidence="1" type="ORF">Q4F19_06825</name>
</gene>
<protein>
    <submittedName>
        <fullName evidence="1">Redoxin domain-containing protein</fullName>
    </submittedName>
</protein>
<evidence type="ECO:0000313" key="2">
    <source>
        <dbReference type="Proteomes" id="UP001169764"/>
    </source>
</evidence>
<dbReference type="InterPro" id="IPR036249">
    <property type="entry name" value="Thioredoxin-like_sf"/>
</dbReference>
<reference evidence="1" key="1">
    <citation type="submission" date="2023-07" db="EMBL/GenBank/DDBJ databases">
        <authorList>
            <person name="Kim M."/>
        </authorList>
    </citation>
    <scope>NUCLEOTIDE SEQUENCE</scope>
    <source>
        <strain evidence="1">BIUV-7</strain>
    </source>
</reference>
<evidence type="ECO:0000313" key="1">
    <source>
        <dbReference type="EMBL" id="MDO6414090.1"/>
    </source>
</evidence>
<dbReference type="Proteomes" id="UP001169764">
    <property type="component" value="Unassembled WGS sequence"/>
</dbReference>
<sequence>LDAAGIRLLGVSPHLPERGLGDIRQRHGLGYEVASDRDNGLARRFGLTFIPPDNPAVPADDPHWIGTLTGTGTWELPQPAIVIIDRTHIVQFVDASPDWLRRTEAEPVIQSINAARLATAA</sequence>
<proteinExistence type="predicted"/>
<dbReference type="Gene3D" id="3.40.30.10">
    <property type="entry name" value="Glutaredoxin"/>
    <property type="match status" value="1"/>
</dbReference>
<dbReference type="SUPFAM" id="SSF52833">
    <property type="entry name" value="Thioredoxin-like"/>
    <property type="match status" value="1"/>
</dbReference>
<keyword evidence="2" id="KW-1185">Reference proteome</keyword>